<dbReference type="SUPFAM" id="SSF46689">
    <property type="entry name" value="Homeodomain-like"/>
    <property type="match status" value="1"/>
</dbReference>
<evidence type="ECO:0000259" key="3">
    <source>
        <dbReference type="PROSITE" id="PS50977"/>
    </source>
</evidence>
<name>A0A220RZR5_9NEIS</name>
<reference evidence="4 5" key="1">
    <citation type="submission" date="2017-06" db="EMBL/GenBank/DDBJ databases">
        <title>Neisseria chenwenguii sp. nov., isolated from the intestinal contents of Tibetan Plateau Pika in Yushu, Qinghai Province, China.</title>
        <authorList>
            <person name="Zhang G."/>
        </authorList>
    </citation>
    <scope>NUCLEOTIDE SEQUENCE [LARGE SCALE GENOMIC DNA]</scope>
    <source>
        <strain evidence="4 5">10023</strain>
    </source>
</reference>
<evidence type="ECO:0000256" key="2">
    <source>
        <dbReference type="PROSITE-ProRule" id="PRU00335"/>
    </source>
</evidence>
<sequence>MTENTRTRFLEPGLRLYPQYGCQKLTVRLLAAETGLSLGMFHHHFASKDAFIGELLTLKYETALAGMMA</sequence>
<keyword evidence="5" id="KW-1185">Reference proteome</keyword>
<proteinExistence type="predicted"/>
<feature type="domain" description="HTH tetR-type" evidence="3">
    <location>
        <begin position="3"/>
        <end position="63"/>
    </location>
</feature>
<keyword evidence="1 2" id="KW-0238">DNA-binding</keyword>
<gene>
    <name evidence="4" type="ORF">BG910_01715</name>
</gene>
<dbReference type="Pfam" id="PF00440">
    <property type="entry name" value="TetR_N"/>
    <property type="match status" value="1"/>
</dbReference>
<evidence type="ECO:0000313" key="4">
    <source>
        <dbReference type="EMBL" id="ASK26628.1"/>
    </source>
</evidence>
<dbReference type="AlphaFoldDB" id="A0A220RZR5"/>
<evidence type="ECO:0000256" key="1">
    <source>
        <dbReference type="ARBA" id="ARBA00023125"/>
    </source>
</evidence>
<dbReference type="RefSeq" id="WP_089035350.1">
    <property type="nucleotide sequence ID" value="NZ_CP022278.1"/>
</dbReference>
<dbReference type="InterPro" id="IPR001647">
    <property type="entry name" value="HTH_TetR"/>
</dbReference>
<dbReference type="Gene3D" id="1.10.357.10">
    <property type="entry name" value="Tetracycline Repressor, domain 2"/>
    <property type="match status" value="1"/>
</dbReference>
<feature type="DNA-binding region" description="H-T-H motif" evidence="2">
    <location>
        <begin position="26"/>
        <end position="45"/>
    </location>
</feature>
<dbReference type="EMBL" id="CP022278">
    <property type="protein sequence ID" value="ASK26628.1"/>
    <property type="molecule type" value="Genomic_DNA"/>
</dbReference>
<accession>A0A220RZR5</accession>
<dbReference type="Proteomes" id="UP000198238">
    <property type="component" value="Chromosome"/>
</dbReference>
<dbReference type="InterPro" id="IPR009057">
    <property type="entry name" value="Homeodomain-like_sf"/>
</dbReference>
<dbReference type="KEGG" id="nei:BG910_01715"/>
<evidence type="ECO:0000313" key="5">
    <source>
        <dbReference type="Proteomes" id="UP000198238"/>
    </source>
</evidence>
<protein>
    <recommendedName>
        <fullName evidence="3">HTH tetR-type domain-containing protein</fullName>
    </recommendedName>
</protein>
<organism evidence="4 5">
    <name type="scientific">Neisseria chenwenguii</name>
    <dbReference type="NCBI Taxonomy" id="1853278"/>
    <lineage>
        <taxon>Bacteria</taxon>
        <taxon>Pseudomonadati</taxon>
        <taxon>Pseudomonadota</taxon>
        <taxon>Betaproteobacteria</taxon>
        <taxon>Neisseriales</taxon>
        <taxon>Neisseriaceae</taxon>
        <taxon>Neisseria</taxon>
    </lineage>
</organism>
<dbReference type="PROSITE" id="PS50977">
    <property type="entry name" value="HTH_TETR_2"/>
    <property type="match status" value="1"/>
</dbReference>
<dbReference type="GO" id="GO:0003677">
    <property type="term" value="F:DNA binding"/>
    <property type="evidence" value="ECO:0007669"/>
    <property type="project" value="UniProtKB-UniRule"/>
</dbReference>